<sequence>MTIFRKLSRLSLLDFTVRDGMLTERDEFKVYVSQLTKDAPFSARSQLPYVCTAPLRP</sequence>
<organism evidence="1 2">
    <name type="scientific">Scleroderma citrinum Foug A</name>
    <dbReference type="NCBI Taxonomy" id="1036808"/>
    <lineage>
        <taxon>Eukaryota</taxon>
        <taxon>Fungi</taxon>
        <taxon>Dikarya</taxon>
        <taxon>Basidiomycota</taxon>
        <taxon>Agaricomycotina</taxon>
        <taxon>Agaricomycetes</taxon>
        <taxon>Agaricomycetidae</taxon>
        <taxon>Boletales</taxon>
        <taxon>Sclerodermatineae</taxon>
        <taxon>Sclerodermataceae</taxon>
        <taxon>Scleroderma</taxon>
    </lineage>
</organism>
<keyword evidence="2" id="KW-1185">Reference proteome</keyword>
<dbReference type="AlphaFoldDB" id="A0A0C3E094"/>
<evidence type="ECO:0000313" key="1">
    <source>
        <dbReference type="EMBL" id="KIM66195.1"/>
    </source>
</evidence>
<gene>
    <name evidence="1" type="ORF">SCLCIDRAFT_357882</name>
</gene>
<dbReference type="HOGENOM" id="CLU_2997764_0_0_1"/>
<protein>
    <submittedName>
        <fullName evidence="1">Uncharacterized protein</fullName>
    </submittedName>
</protein>
<reference evidence="2" key="2">
    <citation type="submission" date="2015-01" db="EMBL/GenBank/DDBJ databases">
        <title>Evolutionary Origins and Diversification of the Mycorrhizal Mutualists.</title>
        <authorList>
            <consortium name="DOE Joint Genome Institute"/>
            <consortium name="Mycorrhizal Genomics Consortium"/>
            <person name="Kohler A."/>
            <person name="Kuo A."/>
            <person name="Nagy L.G."/>
            <person name="Floudas D."/>
            <person name="Copeland A."/>
            <person name="Barry K.W."/>
            <person name="Cichocki N."/>
            <person name="Veneault-Fourrey C."/>
            <person name="LaButti K."/>
            <person name="Lindquist E.A."/>
            <person name="Lipzen A."/>
            <person name="Lundell T."/>
            <person name="Morin E."/>
            <person name="Murat C."/>
            <person name="Riley R."/>
            <person name="Ohm R."/>
            <person name="Sun H."/>
            <person name="Tunlid A."/>
            <person name="Henrissat B."/>
            <person name="Grigoriev I.V."/>
            <person name="Hibbett D.S."/>
            <person name="Martin F."/>
        </authorList>
    </citation>
    <scope>NUCLEOTIDE SEQUENCE [LARGE SCALE GENOMIC DNA]</scope>
    <source>
        <strain evidence="2">Foug A</strain>
    </source>
</reference>
<dbReference type="Proteomes" id="UP000053989">
    <property type="component" value="Unassembled WGS sequence"/>
</dbReference>
<evidence type="ECO:0000313" key="2">
    <source>
        <dbReference type="Proteomes" id="UP000053989"/>
    </source>
</evidence>
<name>A0A0C3E094_9AGAM</name>
<accession>A0A0C3E094</accession>
<dbReference type="EMBL" id="KN822018">
    <property type="protein sequence ID" value="KIM66195.1"/>
    <property type="molecule type" value="Genomic_DNA"/>
</dbReference>
<proteinExistence type="predicted"/>
<reference evidence="1 2" key="1">
    <citation type="submission" date="2014-04" db="EMBL/GenBank/DDBJ databases">
        <authorList>
            <consortium name="DOE Joint Genome Institute"/>
            <person name="Kuo A."/>
            <person name="Kohler A."/>
            <person name="Nagy L.G."/>
            <person name="Floudas D."/>
            <person name="Copeland A."/>
            <person name="Barry K.W."/>
            <person name="Cichocki N."/>
            <person name="Veneault-Fourrey C."/>
            <person name="LaButti K."/>
            <person name="Lindquist E.A."/>
            <person name="Lipzen A."/>
            <person name="Lundell T."/>
            <person name="Morin E."/>
            <person name="Murat C."/>
            <person name="Sun H."/>
            <person name="Tunlid A."/>
            <person name="Henrissat B."/>
            <person name="Grigoriev I.V."/>
            <person name="Hibbett D.S."/>
            <person name="Martin F."/>
            <person name="Nordberg H.P."/>
            <person name="Cantor M.N."/>
            <person name="Hua S.X."/>
        </authorList>
    </citation>
    <scope>NUCLEOTIDE SEQUENCE [LARGE SCALE GENOMIC DNA]</scope>
    <source>
        <strain evidence="1 2">Foug A</strain>
    </source>
</reference>
<dbReference type="InParanoid" id="A0A0C3E094"/>